<protein>
    <recommendedName>
        <fullName evidence="3">Phosphotransferase family enzyme</fullName>
    </recommendedName>
</protein>
<dbReference type="Proteomes" id="UP000048926">
    <property type="component" value="Unassembled WGS sequence"/>
</dbReference>
<proteinExistence type="predicted"/>
<dbReference type="AlphaFoldDB" id="A0A0M6Y535"/>
<evidence type="ECO:0008006" key="3">
    <source>
        <dbReference type="Google" id="ProtNLM"/>
    </source>
</evidence>
<evidence type="ECO:0000313" key="1">
    <source>
        <dbReference type="EMBL" id="CTQ44469.1"/>
    </source>
</evidence>
<dbReference type="EMBL" id="CXST01000002">
    <property type="protein sequence ID" value="CTQ44469.1"/>
    <property type="molecule type" value="Genomic_DNA"/>
</dbReference>
<accession>A0A0M6Y535</accession>
<sequence length="490" mass="55147">MTKALSVILDDRDPPAESVRAALGEVRFSDIMRRRQTLAKELTAMSLEAGAETVEHLMSPESGVELADRIRDRGDAAIYLRVPLCLPPLDPEGFSVLVRKAGYALKTMLASPVIDDEAVAVLFHAEAASLLCAETPEARRLLLLSLRDRTEIITDHARFIDIREPRNLMLFLSGATELRHFNSARSEDNVFHKQSTDIAKMRAEHGFFHAAPPELQRFLLPTFGFWEDGKKAGYQMEHLAIPDAALQWVHHSFTEGDFKVLLDQIFNYLNARTPGKNDRARAETQILEKLDKRLAGFLETERGRQTNQILEKAGPRGGLPDMLEQARPFIRKAVGTTDQLVFSHGDPCFSNVLFDRRIGLMRLIDPRGALSADDAMMHPLYDVAKISHSILGCYDYVNNGLFRVYLNKELRLELDWTIAPPADWAERHFCDRLEAEGLDIAHVRAVELSLFLSMLPLHTDHPDKLVGFALIAASILDQLESGQKRQRKAS</sequence>
<name>A0A0M6Y535_9HYPH</name>
<dbReference type="STRING" id="187304.B0E33_08710"/>
<reference evidence="2" key="1">
    <citation type="submission" date="2015-07" db="EMBL/GenBank/DDBJ databases">
        <authorList>
            <person name="Rodrigo-Torres Lidia"/>
            <person name="Arahal R.David."/>
        </authorList>
    </citation>
    <scope>NUCLEOTIDE SEQUENCE [LARGE SCALE GENOMIC DNA]</scope>
    <source>
        <strain evidence="2">CECT 4801</strain>
    </source>
</reference>
<gene>
    <name evidence="1" type="ORF">LAL4801_02913</name>
</gene>
<keyword evidence="2" id="KW-1185">Reference proteome</keyword>
<organism evidence="1 2">
    <name type="scientific">Roseibium aggregatum</name>
    <dbReference type="NCBI Taxonomy" id="187304"/>
    <lineage>
        <taxon>Bacteria</taxon>
        <taxon>Pseudomonadati</taxon>
        <taxon>Pseudomonadota</taxon>
        <taxon>Alphaproteobacteria</taxon>
        <taxon>Hyphomicrobiales</taxon>
        <taxon>Stappiaceae</taxon>
        <taxon>Roseibium</taxon>
    </lineage>
</organism>
<dbReference type="OrthoDB" id="9814110at2"/>
<evidence type="ECO:0000313" key="2">
    <source>
        <dbReference type="Proteomes" id="UP000048926"/>
    </source>
</evidence>
<dbReference type="SUPFAM" id="SSF56112">
    <property type="entry name" value="Protein kinase-like (PK-like)"/>
    <property type="match status" value="1"/>
</dbReference>
<dbReference type="InterPro" id="IPR011009">
    <property type="entry name" value="Kinase-like_dom_sf"/>
</dbReference>
<dbReference type="RefSeq" id="WP_055657258.1">
    <property type="nucleotide sequence ID" value="NZ_CXST01000002.1"/>
</dbReference>